<keyword evidence="2" id="KW-1185">Reference proteome</keyword>
<dbReference type="EMBL" id="LTBB01000005">
    <property type="protein sequence ID" value="KYH29124.1"/>
    <property type="molecule type" value="Genomic_DNA"/>
</dbReference>
<accession>A0A151ANB1</accession>
<dbReference type="RefSeq" id="WP_061858129.1">
    <property type="nucleotide sequence ID" value="NZ_LTBB01000005.1"/>
</dbReference>
<dbReference type="AlphaFoldDB" id="A0A151ANB1"/>
<organism evidence="1 2">
    <name type="scientific">Clostridium colicanis DSM 13634</name>
    <dbReference type="NCBI Taxonomy" id="1121305"/>
    <lineage>
        <taxon>Bacteria</taxon>
        <taxon>Bacillati</taxon>
        <taxon>Bacillota</taxon>
        <taxon>Clostridia</taxon>
        <taxon>Eubacteriales</taxon>
        <taxon>Clostridiaceae</taxon>
        <taxon>Clostridium</taxon>
    </lineage>
</organism>
<proteinExistence type="predicted"/>
<gene>
    <name evidence="1" type="ORF">CLCOL_12610</name>
</gene>
<name>A0A151ANB1_9CLOT</name>
<evidence type="ECO:0000313" key="2">
    <source>
        <dbReference type="Proteomes" id="UP000075374"/>
    </source>
</evidence>
<sequence length="108" mass="12344">MKKFEELINETLEAEDSEELEAAADLFQFGVEKGYYTKTQAARFNDTYWKVKDRCLATEIAKQVKGNKLDIMSIVSSASTDIKNDNDKLMNYVNDRLKALRGKIKGLK</sequence>
<reference evidence="1 2" key="1">
    <citation type="submission" date="2016-02" db="EMBL/GenBank/DDBJ databases">
        <title>Genome sequence of Clostridium colicanis DSM 13634.</title>
        <authorList>
            <person name="Poehlein A."/>
            <person name="Daniel R."/>
        </authorList>
    </citation>
    <scope>NUCLEOTIDE SEQUENCE [LARGE SCALE GENOMIC DNA]</scope>
    <source>
        <strain evidence="1 2">DSM 13634</strain>
    </source>
</reference>
<dbReference type="PATRIC" id="fig|1121305.3.peg.1263"/>
<protein>
    <submittedName>
        <fullName evidence="1">Uncharacterized protein</fullName>
    </submittedName>
</protein>
<dbReference type="Proteomes" id="UP000075374">
    <property type="component" value="Unassembled WGS sequence"/>
</dbReference>
<evidence type="ECO:0000313" key="1">
    <source>
        <dbReference type="EMBL" id="KYH29124.1"/>
    </source>
</evidence>
<comment type="caution">
    <text evidence="1">The sequence shown here is derived from an EMBL/GenBank/DDBJ whole genome shotgun (WGS) entry which is preliminary data.</text>
</comment>